<evidence type="ECO:0000256" key="4">
    <source>
        <dbReference type="PROSITE-ProRule" id="PRU00087"/>
    </source>
</evidence>
<dbReference type="GO" id="GO:0030036">
    <property type="term" value="P:actin cytoskeleton organization"/>
    <property type="evidence" value="ECO:0007669"/>
    <property type="project" value="InterPro"/>
</dbReference>
<dbReference type="Proteomes" id="UP000070412">
    <property type="component" value="Unassembled WGS sequence"/>
</dbReference>
<evidence type="ECO:0000313" key="7">
    <source>
        <dbReference type="EMBL" id="KAF7496095.1"/>
    </source>
</evidence>
<dbReference type="Gene3D" id="2.60.40.10">
    <property type="entry name" value="Immunoglobulins"/>
    <property type="match status" value="11"/>
</dbReference>
<name>A0A834VHH5_SARSC</name>
<dbReference type="PANTHER" id="PTHR38537:SF8">
    <property type="entry name" value="FILAMIN-A"/>
    <property type="match status" value="1"/>
</dbReference>
<feature type="repeat" description="Filamin" evidence="4">
    <location>
        <begin position="958"/>
        <end position="1050"/>
    </location>
</feature>
<dbReference type="EnsemblMetazoa" id="SSS_5169s_mrna">
    <property type="protein sequence ID" value="KAF7496095.1"/>
    <property type="gene ID" value="SSS_5169"/>
</dbReference>
<feature type="repeat" description="Filamin" evidence="4">
    <location>
        <begin position="1150"/>
        <end position="1247"/>
    </location>
</feature>
<dbReference type="PROSITE" id="PS50194">
    <property type="entry name" value="FILAMIN_REPEAT"/>
    <property type="match status" value="11"/>
</dbReference>
<reference evidence="8" key="3">
    <citation type="submission" date="2022-06" db="UniProtKB">
        <authorList>
            <consortium name="EnsemblMetazoa"/>
        </authorList>
    </citation>
    <scope>IDENTIFICATION</scope>
</reference>
<evidence type="ECO:0000256" key="3">
    <source>
        <dbReference type="ARBA" id="ARBA00023203"/>
    </source>
</evidence>
<evidence type="ECO:0000256" key="1">
    <source>
        <dbReference type="ARBA" id="ARBA00009238"/>
    </source>
</evidence>
<evidence type="ECO:0000256" key="2">
    <source>
        <dbReference type="ARBA" id="ARBA00022737"/>
    </source>
</evidence>
<dbReference type="InterPro" id="IPR036872">
    <property type="entry name" value="CH_dom_sf"/>
</dbReference>
<dbReference type="InterPro" id="IPR001589">
    <property type="entry name" value="Actinin_actin-bd_CS"/>
</dbReference>
<evidence type="ECO:0000259" key="6">
    <source>
        <dbReference type="PROSITE" id="PS50021"/>
    </source>
</evidence>
<dbReference type="GO" id="GO:0051015">
    <property type="term" value="F:actin filament binding"/>
    <property type="evidence" value="ECO:0007669"/>
    <property type="project" value="InterPro"/>
</dbReference>
<keyword evidence="2" id="KW-0677">Repeat</keyword>
<dbReference type="InterPro" id="IPR013783">
    <property type="entry name" value="Ig-like_fold"/>
</dbReference>
<evidence type="ECO:0000313" key="8">
    <source>
        <dbReference type="EnsemblMetazoa" id="KAF7496095.1"/>
    </source>
</evidence>
<proteinExistence type="inferred from homology"/>
<sequence>MVKPLADEKPRRLSGMPPDEDEDRMTKDLAEDAVWKKMQQNTFTRWANEHLRTVNKHIADIAADFCDGIRLIALVEVLSGKRLPNYNKRPKVRAQKIENVNIALQFLKNEEKIRIVNIDSIDVVDGKVKLICGVMWTLILHYSISMPMWEGEDESMYKEKGGPTPKQRLLNWIQNKVPDVPITNFTTDWNNGVALGALVDACAPGLCPDWDKWKPGEALKNVSKAMQTAEEFMNVAPLVHPEEMINPKVDELSMMTFLSQFPNAKLKENAPTKPRHNPKRVRCYGPGIQKTGVAMGAKTNFTVETFSAGDGEVQVFLEDPSGKQTPVDIKFNDDAAKTYTCTYTPKCEGKHKVIVKYSGTEVPKSPFEVEVKGNPGDPSKVKCEGPGLKSTGPQVGKQTHFDVDTNGAGIGQVEVVITDPKGKTNSVPMRLRQDGDDEKKYRCEYVPQLEGPHQVQVNFAGKPVPQSPFKTTVAPPCDPRKVRAFGRGLQPTGVRVNDVAEFRVITEGAGPGTPSIKVIGPDGKEEKVNIIKAKDGFTYDCDYKPLKEGKYVVQIAFGDQEIFQSPFEVQVGPVIESKVIAYGPGLKCGMVGYPAKFTVDTNGETGTLGFSVEGPSYAQIECNDNGDGSAEVIYHPTAPGEYAVHITVDGEDIPKSPYCPIIIDKADFHPELVEVTGPGINAKGVVIAKPTEFTIDTRKAGGKKIPLDISIMDNTDYKEVETKIIDNKDGTYKVKYTPDKLGKHTAQINYGGVATTKSPYRIDVGGVADPSKIKLYGPGLEKGVKPEKTTHFIVDARQAGSGELVPQITDEQGNDVPATVTDHLNGQYTVEYTAPTPGKYKVNATFADKKIPSLPIDLNVTPAADVSKVKVEGLEPNQFVSCINNFIVNAQETEKTGDGKISTTIRSPTGKKIHNSVENNNDGTYKVKYILPEEGEYSFDIKYDDNPIPKTPIKVKATSGFDPKKVKVFGPGIEKGFVNQPNEFKIVSAGAGNGGIGLSIEGPTEPKVTCIDNRDGSCTVQYIPEEPGEYNIAVKFGGQPVPGSPYIVPVHGDVDASKVTASGPGVDPNNCRACETLSFKVNAKKSAKAPLAVEVSNDKGPLPDKPIIKDNEDGTYDVTYKPPPEGSPCNVKVTYGGNDIKGSQFKMTVKQKSEPGNVKIDGVQNKIPASLPTEFTIDTTKAGFGDLNVTILNPREKAMRYWKTDYKDGTYKITYIPEDVGEHKIVVKFDGQNVQDPIPVESYQCGDADQCKLMDELKDKCTLNEEYSVQVDAKQAGQGSLTCKVSRVQTSSETTETVTERIENTPDGGQRLIKQTKRETRTQTERESHENADCKVIRNQDGTYKVNYKAKKPGNYTIEMKYGGKPIPGGVFNFVVE</sequence>
<dbReference type="Pfam" id="PF00307">
    <property type="entry name" value="CH"/>
    <property type="match status" value="2"/>
</dbReference>
<dbReference type="FunFam" id="2.60.40.10:FF:000001">
    <property type="entry name" value="Filamin-C isoform b"/>
    <property type="match status" value="4"/>
</dbReference>
<feature type="domain" description="Calponin-homology (CH)" evidence="6">
    <location>
        <begin position="37"/>
        <end position="143"/>
    </location>
</feature>
<feature type="compositionally biased region" description="Basic and acidic residues" evidence="5">
    <location>
        <begin position="1"/>
        <end position="11"/>
    </location>
</feature>
<feature type="repeat" description="Filamin" evidence="4">
    <location>
        <begin position="373"/>
        <end position="473"/>
    </location>
</feature>
<dbReference type="PROSITE" id="PS50021">
    <property type="entry name" value="CH"/>
    <property type="match status" value="2"/>
</dbReference>
<feature type="repeat" description="Filamin" evidence="4">
    <location>
        <begin position="861"/>
        <end position="957"/>
    </location>
</feature>
<organism evidence="7">
    <name type="scientific">Sarcoptes scabiei</name>
    <name type="common">Itch mite</name>
    <name type="synonym">Acarus scabiei</name>
    <dbReference type="NCBI Taxonomy" id="52283"/>
    <lineage>
        <taxon>Eukaryota</taxon>
        <taxon>Metazoa</taxon>
        <taxon>Ecdysozoa</taxon>
        <taxon>Arthropoda</taxon>
        <taxon>Chelicerata</taxon>
        <taxon>Arachnida</taxon>
        <taxon>Acari</taxon>
        <taxon>Acariformes</taxon>
        <taxon>Sarcoptiformes</taxon>
        <taxon>Astigmata</taxon>
        <taxon>Psoroptidia</taxon>
        <taxon>Sarcoptoidea</taxon>
        <taxon>Sarcoptidae</taxon>
        <taxon>Sarcoptinae</taxon>
        <taxon>Sarcoptes</taxon>
    </lineage>
</organism>
<feature type="repeat" description="Filamin" evidence="4">
    <location>
        <begin position="474"/>
        <end position="571"/>
    </location>
</feature>
<evidence type="ECO:0000256" key="5">
    <source>
        <dbReference type="SAM" id="MobiDB-lite"/>
    </source>
</evidence>
<dbReference type="Gene3D" id="1.10.418.10">
    <property type="entry name" value="Calponin-like domain"/>
    <property type="match status" value="2"/>
</dbReference>
<feature type="region of interest" description="Disordered" evidence="5">
    <location>
        <begin position="1"/>
        <end position="25"/>
    </location>
</feature>
<dbReference type="InterPro" id="IPR017868">
    <property type="entry name" value="Filamin/ABP280_repeat-like"/>
</dbReference>
<dbReference type="SUPFAM" id="SSF81296">
    <property type="entry name" value="E set domains"/>
    <property type="match status" value="11"/>
</dbReference>
<feature type="repeat" description="Filamin" evidence="4">
    <location>
        <begin position="665"/>
        <end position="764"/>
    </location>
</feature>
<feature type="repeat" description="Filamin" evidence="4">
    <location>
        <begin position="1243"/>
        <end position="1376"/>
    </location>
</feature>
<dbReference type="CDD" id="cd21311">
    <property type="entry name" value="CH_dFLNA-like_rpt1"/>
    <property type="match status" value="1"/>
</dbReference>
<accession>A0A834VHH5</accession>
<keyword evidence="9" id="KW-1185">Reference proteome</keyword>
<feature type="repeat" description="Filamin" evidence="4">
    <location>
        <begin position="1051"/>
        <end position="1149"/>
    </location>
</feature>
<evidence type="ECO:0000313" key="9">
    <source>
        <dbReference type="Proteomes" id="UP000070412"/>
    </source>
</evidence>
<keyword evidence="3" id="KW-0009">Actin-binding</keyword>
<dbReference type="OrthoDB" id="18740at2759"/>
<feature type="repeat" description="Filamin" evidence="4">
    <location>
        <begin position="273"/>
        <end position="371"/>
    </location>
</feature>
<dbReference type="InterPro" id="IPR001715">
    <property type="entry name" value="CH_dom"/>
</dbReference>
<comment type="similarity">
    <text evidence="1">Belongs to the filamin family.</text>
</comment>
<gene>
    <name evidence="7" type="ORF">SSS_5169</name>
</gene>
<dbReference type="Pfam" id="PF00630">
    <property type="entry name" value="Filamin"/>
    <property type="match status" value="11"/>
</dbReference>
<reference evidence="9" key="1">
    <citation type="journal article" date="2020" name="PLoS Negl. Trop. Dis.">
        <title>High-quality nuclear genome for Sarcoptes scabiei-A critical resource for a neglected parasite.</title>
        <authorList>
            <person name="Korhonen P.K."/>
            <person name="Gasser R.B."/>
            <person name="Ma G."/>
            <person name="Wang T."/>
            <person name="Stroehlein A.J."/>
            <person name="Young N.D."/>
            <person name="Ang C.S."/>
            <person name="Fernando D.D."/>
            <person name="Lu H.C."/>
            <person name="Taylor S."/>
            <person name="Reynolds S.L."/>
            <person name="Mofiz E."/>
            <person name="Najaraj S.H."/>
            <person name="Gowda H."/>
            <person name="Madugundu A."/>
            <person name="Renuse S."/>
            <person name="Holt D."/>
            <person name="Pandey A."/>
            <person name="Papenfuss A.T."/>
            <person name="Fischer K."/>
        </authorList>
    </citation>
    <scope>NUCLEOTIDE SEQUENCE [LARGE SCALE GENOMIC DNA]</scope>
</reference>
<dbReference type="PANTHER" id="PTHR38537">
    <property type="entry name" value="JITTERBUG, ISOFORM N"/>
    <property type="match status" value="1"/>
</dbReference>
<reference evidence="7" key="2">
    <citation type="submission" date="2020-01" db="EMBL/GenBank/DDBJ databases">
        <authorList>
            <person name="Korhonen P.K.K."/>
            <person name="Guangxu M.G."/>
            <person name="Wang T.W."/>
            <person name="Stroehlein A.J.S."/>
            <person name="Young N.D."/>
            <person name="Ang C.-S.A."/>
            <person name="Fernando D.W.F."/>
            <person name="Lu H.L."/>
            <person name="Taylor S.T."/>
            <person name="Ehtesham M.E.M."/>
            <person name="Najaraj S.H.N."/>
            <person name="Harsha G.H.G."/>
            <person name="Madugundu A.M."/>
            <person name="Renuse S.R."/>
            <person name="Holt D.H."/>
            <person name="Pandey A.P."/>
            <person name="Papenfuss A.P."/>
            <person name="Gasser R.B.G."/>
            <person name="Fischer K.F."/>
        </authorList>
    </citation>
    <scope>NUCLEOTIDE SEQUENCE</scope>
    <source>
        <strain evidence="7">SSS_KF_BRIS2020</strain>
    </source>
</reference>
<feature type="region of interest" description="Disordered" evidence="5">
    <location>
        <begin position="371"/>
        <end position="398"/>
    </location>
</feature>
<dbReference type="SUPFAM" id="SSF47576">
    <property type="entry name" value="Calponin-homology domain, CH-domain"/>
    <property type="match status" value="1"/>
</dbReference>
<dbReference type="InterPro" id="IPR044801">
    <property type="entry name" value="Filamin"/>
</dbReference>
<dbReference type="SMART" id="SM00557">
    <property type="entry name" value="IG_FLMN"/>
    <property type="match status" value="11"/>
</dbReference>
<dbReference type="InterPro" id="IPR001298">
    <property type="entry name" value="Filamin/ABP280_rpt"/>
</dbReference>
<feature type="domain" description="Calponin-homology (CH)" evidence="6">
    <location>
        <begin position="163"/>
        <end position="266"/>
    </location>
</feature>
<protein>
    <submittedName>
        <fullName evidence="7">Filamin-A</fullName>
    </submittedName>
</protein>
<dbReference type="InterPro" id="IPR014756">
    <property type="entry name" value="Ig_E-set"/>
</dbReference>
<feature type="repeat" description="Filamin" evidence="4">
    <location>
        <begin position="577"/>
        <end position="662"/>
    </location>
</feature>
<dbReference type="FunFam" id="1.10.418.10:FF:000006">
    <property type="entry name" value="Filamin-B isoform A"/>
    <property type="match status" value="1"/>
</dbReference>
<dbReference type="EMBL" id="WVUK01000039">
    <property type="protein sequence ID" value="KAF7496095.1"/>
    <property type="molecule type" value="Genomic_DNA"/>
</dbReference>
<dbReference type="SMART" id="SM00033">
    <property type="entry name" value="CH"/>
    <property type="match status" value="2"/>
</dbReference>
<feature type="repeat" description="Filamin" evidence="4">
    <location>
        <begin position="765"/>
        <end position="860"/>
    </location>
</feature>
<dbReference type="PROSITE" id="PS00019">
    <property type="entry name" value="ACTININ_1"/>
    <property type="match status" value="1"/>
</dbReference>